<dbReference type="Proteomes" id="UP001497512">
    <property type="component" value="Chromosome 13"/>
</dbReference>
<gene>
    <name evidence="1" type="ORF">CSSPTR1EN2_LOCUS6550</name>
</gene>
<proteinExistence type="predicted"/>
<sequence length="183" mass="20452">MGNVDPPLVPRRAGVTDPKSQLEALIAKLLVRGLAHGGEPWKELVWHHAGQSQLPRHGKGPSTPDLNWFLVAPKLKCLKRSMWRSIVEAWLNARPSLCKSDPTSSAEILRQPIFRNPSILNQWGIPLGIGGLREGNSFAKAGHTRVKDFWNEKTRGWKSLTSLGMRYHPNNRACRETITSSIP</sequence>
<protein>
    <recommendedName>
        <fullName evidence="3">Maturase R</fullName>
    </recommendedName>
</protein>
<organism evidence="1 2">
    <name type="scientific">Sphagnum troendelagicum</name>
    <dbReference type="NCBI Taxonomy" id="128251"/>
    <lineage>
        <taxon>Eukaryota</taxon>
        <taxon>Viridiplantae</taxon>
        <taxon>Streptophyta</taxon>
        <taxon>Embryophyta</taxon>
        <taxon>Bryophyta</taxon>
        <taxon>Sphagnophytina</taxon>
        <taxon>Sphagnopsida</taxon>
        <taxon>Sphagnales</taxon>
        <taxon>Sphagnaceae</taxon>
        <taxon>Sphagnum</taxon>
    </lineage>
</organism>
<reference evidence="1" key="1">
    <citation type="submission" date="2024-02" db="EMBL/GenBank/DDBJ databases">
        <authorList>
            <consortium name="ELIXIR-Norway"/>
            <consortium name="Elixir Norway"/>
        </authorList>
    </citation>
    <scope>NUCLEOTIDE SEQUENCE</scope>
</reference>
<evidence type="ECO:0008006" key="3">
    <source>
        <dbReference type="Google" id="ProtNLM"/>
    </source>
</evidence>
<keyword evidence="2" id="KW-1185">Reference proteome</keyword>
<dbReference type="EMBL" id="OZ019905">
    <property type="protein sequence ID" value="CAK9202724.1"/>
    <property type="molecule type" value="Genomic_DNA"/>
</dbReference>
<accession>A0ABP0TQT3</accession>
<evidence type="ECO:0000313" key="1">
    <source>
        <dbReference type="EMBL" id="CAK9202724.1"/>
    </source>
</evidence>
<evidence type="ECO:0000313" key="2">
    <source>
        <dbReference type="Proteomes" id="UP001497512"/>
    </source>
</evidence>
<name>A0ABP0TQT3_9BRYO</name>